<sequence>MKADQVTPAIQQNGKIEMLRRQLAQLTSGGTAALRSDQLIPLGLPAVDWHLGGGLPRDALHEVAGSGLDQEQAVLPAFFAATLLRRRTIDGVCLWVASHQDLYGIGLQAYGIDPSDLLLVTTRSDQETLWVMEEAVRAAGIATVIGEIDDLDLTSSRRLQLAAESHGCTVLALRRGRRAETTRRHQAPIAAATRWRIHPLPSFSAAPRPGLGSPCWRLDLWRQRNGPAGSWTITLHEQELHHVEQPARSDPPAVTAGDAIAATSASALPLSLATALGNRSLATPSNPAKNYRATG</sequence>
<dbReference type="RefSeq" id="WP_320507693.1">
    <property type="nucleotide sequence ID" value="NZ_JAXCLW010000002.1"/>
</dbReference>
<keyword evidence="2" id="KW-1185">Reference proteome</keyword>
<dbReference type="EMBL" id="JAXCLW010000002">
    <property type="protein sequence ID" value="MDY0882622.1"/>
    <property type="molecule type" value="Genomic_DNA"/>
</dbReference>
<organism evidence="1 2">
    <name type="scientific">Dongia soli</name>
    <dbReference type="NCBI Taxonomy" id="600628"/>
    <lineage>
        <taxon>Bacteria</taxon>
        <taxon>Pseudomonadati</taxon>
        <taxon>Pseudomonadota</taxon>
        <taxon>Alphaproteobacteria</taxon>
        <taxon>Rhodospirillales</taxon>
        <taxon>Dongiaceae</taxon>
        <taxon>Dongia</taxon>
    </lineage>
</organism>
<dbReference type="Gene3D" id="3.40.50.300">
    <property type="entry name" value="P-loop containing nucleotide triphosphate hydrolases"/>
    <property type="match status" value="1"/>
</dbReference>
<proteinExistence type="predicted"/>
<evidence type="ECO:0008006" key="3">
    <source>
        <dbReference type="Google" id="ProtNLM"/>
    </source>
</evidence>
<name>A0ABU5E9N7_9PROT</name>
<protein>
    <recommendedName>
        <fullName evidence="3">Protein ImuA</fullName>
    </recommendedName>
</protein>
<reference evidence="1 2" key="1">
    <citation type="journal article" date="2016" name="Antonie Van Leeuwenhoek">
        <title>Dongia soli sp. nov., isolated from soil from Dokdo, Korea.</title>
        <authorList>
            <person name="Kim D.U."/>
            <person name="Lee H."/>
            <person name="Kim H."/>
            <person name="Kim S.G."/>
            <person name="Ka J.O."/>
        </authorList>
    </citation>
    <scope>NUCLEOTIDE SEQUENCE [LARGE SCALE GENOMIC DNA]</scope>
    <source>
        <strain evidence="1 2">D78</strain>
    </source>
</reference>
<dbReference type="PIRSF" id="PIRSF034285">
    <property type="entry name" value="UCP034285"/>
    <property type="match status" value="1"/>
</dbReference>
<accession>A0ABU5E9N7</accession>
<evidence type="ECO:0000313" key="2">
    <source>
        <dbReference type="Proteomes" id="UP001279642"/>
    </source>
</evidence>
<dbReference type="InterPro" id="IPR017026">
    <property type="entry name" value="ImuA"/>
</dbReference>
<dbReference type="InterPro" id="IPR027417">
    <property type="entry name" value="P-loop_NTPase"/>
</dbReference>
<comment type="caution">
    <text evidence="1">The sequence shown here is derived from an EMBL/GenBank/DDBJ whole genome shotgun (WGS) entry which is preliminary data.</text>
</comment>
<evidence type="ECO:0000313" key="1">
    <source>
        <dbReference type="EMBL" id="MDY0882622.1"/>
    </source>
</evidence>
<gene>
    <name evidence="1" type="ORF">SMD27_07195</name>
</gene>
<dbReference type="Proteomes" id="UP001279642">
    <property type="component" value="Unassembled WGS sequence"/>
</dbReference>
<dbReference type="SUPFAM" id="SSF52540">
    <property type="entry name" value="P-loop containing nucleoside triphosphate hydrolases"/>
    <property type="match status" value="1"/>
</dbReference>